<dbReference type="EMBL" id="LMWN01000033">
    <property type="protein sequence ID" value="KUN03423.1"/>
    <property type="molecule type" value="Genomic_DNA"/>
</dbReference>
<reference evidence="1 2" key="1">
    <citation type="submission" date="2015-10" db="EMBL/GenBank/DDBJ databases">
        <title>Draft genome sequence of Streptomyces yokosukanensis DSM 40224, type strain for the species Streptomyces yokosukanensis.</title>
        <authorList>
            <person name="Ruckert C."/>
            <person name="Winkler A."/>
            <person name="Kalinowski J."/>
            <person name="Kampfer P."/>
            <person name="Glaeser S."/>
        </authorList>
    </citation>
    <scope>NUCLEOTIDE SEQUENCE [LARGE SCALE GENOMIC DNA]</scope>
    <source>
        <strain evidence="1 2">DSM 40224</strain>
    </source>
</reference>
<gene>
    <name evidence="1" type="ORF">AQI95_23275</name>
</gene>
<evidence type="ECO:0000313" key="1">
    <source>
        <dbReference type="EMBL" id="KUN03423.1"/>
    </source>
</evidence>
<accession>A0A101P1Y8</accession>
<dbReference type="SUPFAM" id="SSF54909">
    <property type="entry name" value="Dimeric alpha+beta barrel"/>
    <property type="match status" value="1"/>
</dbReference>
<evidence type="ECO:0000313" key="2">
    <source>
        <dbReference type="Proteomes" id="UP000053127"/>
    </source>
</evidence>
<dbReference type="AlphaFoldDB" id="A0A101P1Y8"/>
<evidence type="ECO:0008006" key="3">
    <source>
        <dbReference type="Google" id="ProtNLM"/>
    </source>
</evidence>
<name>A0A101P1Y8_9ACTN</name>
<keyword evidence="2" id="KW-1185">Reference proteome</keyword>
<organism evidence="1 2">
    <name type="scientific">Streptomyces yokosukanensis</name>
    <dbReference type="NCBI Taxonomy" id="67386"/>
    <lineage>
        <taxon>Bacteria</taxon>
        <taxon>Bacillati</taxon>
        <taxon>Actinomycetota</taxon>
        <taxon>Actinomycetes</taxon>
        <taxon>Kitasatosporales</taxon>
        <taxon>Streptomycetaceae</taxon>
        <taxon>Streptomyces</taxon>
    </lineage>
</organism>
<dbReference type="RefSeq" id="WP_067126915.1">
    <property type="nucleotide sequence ID" value="NZ_JBFACD010000002.1"/>
</dbReference>
<sequence>MFVRTVYATGDPAQLGAAVHALNTQGHDLLEERPGYRGAGVFIDRDLGKLLSVSWWESVEARHNSDEVMRARRPELLQPFAGTVAVENYEAAVLHAGRRTLAGGGLRLTRVEFAPADADLAADTFRTGVLPRLEDLPGFAGAALFLDRARGRGMTGVLFTDRGALVASRTGQATVRREGAAKAHVAVIALEEFEIVHADVRSD</sequence>
<comment type="caution">
    <text evidence="1">The sequence shown here is derived from an EMBL/GenBank/DDBJ whole genome shotgun (WGS) entry which is preliminary data.</text>
</comment>
<dbReference type="InterPro" id="IPR011008">
    <property type="entry name" value="Dimeric_a/b-barrel"/>
</dbReference>
<dbReference type="Proteomes" id="UP000053127">
    <property type="component" value="Unassembled WGS sequence"/>
</dbReference>
<proteinExistence type="predicted"/>
<dbReference type="STRING" id="67386.AQI95_23275"/>
<dbReference type="OrthoDB" id="5182530at2"/>
<protein>
    <recommendedName>
        <fullName evidence="3">ABM domain-containing protein</fullName>
    </recommendedName>
</protein>